<dbReference type="PANTHER" id="PTHR36920:SF1">
    <property type="entry name" value="OUTER MEMBRANE PROTEIN W"/>
    <property type="match status" value="1"/>
</dbReference>
<evidence type="ECO:0000313" key="5">
    <source>
        <dbReference type="Proteomes" id="UP000321776"/>
    </source>
</evidence>
<dbReference type="PANTHER" id="PTHR36920">
    <property type="match status" value="1"/>
</dbReference>
<dbReference type="Proteomes" id="UP000321776">
    <property type="component" value="Unassembled WGS sequence"/>
</dbReference>
<dbReference type="Gene3D" id="2.40.160.20">
    <property type="match status" value="1"/>
</dbReference>
<dbReference type="GO" id="GO:0055085">
    <property type="term" value="P:transmembrane transport"/>
    <property type="evidence" value="ECO:0007669"/>
    <property type="project" value="TreeGrafter"/>
</dbReference>
<feature type="signal peptide" evidence="2">
    <location>
        <begin position="1"/>
        <end position="21"/>
    </location>
</feature>
<reference evidence="4 5" key="1">
    <citation type="journal article" date="2018" name="Int. J. Syst. Evol. Microbiol.">
        <title>Paraburkholderia azotifigens sp. nov., a nitrogen-fixing bacterium isolated from paddy soil.</title>
        <authorList>
            <person name="Choi G.M."/>
            <person name="Im W.T."/>
        </authorList>
    </citation>
    <scope>NUCLEOTIDE SEQUENCE [LARGE SCALE GENOMIC DNA]</scope>
    <source>
        <strain evidence="4 5">NF 2-5-3</strain>
    </source>
</reference>
<accession>A0A5C6V5W8</accession>
<protein>
    <submittedName>
        <fullName evidence="3">OmpW family outer membrane protein</fullName>
    </submittedName>
    <submittedName>
        <fullName evidence="4">OmpW family protein</fullName>
    </submittedName>
</protein>
<dbReference type="EMBL" id="JAZHGA010000001">
    <property type="protein sequence ID" value="MEM5338357.1"/>
    <property type="molecule type" value="Genomic_DNA"/>
</dbReference>
<proteinExistence type="predicted"/>
<dbReference type="Proteomes" id="UP001481677">
    <property type="component" value="Unassembled WGS sequence"/>
</dbReference>
<gene>
    <name evidence="4" type="ORF">FRZ40_33125</name>
    <name evidence="3" type="ORF">V4C56_01815</name>
</gene>
<sequence>MRPYRAIAIAAALLTGTAAHAQSAGSFVANVGWFHLAPQVSSQPFSINALGKTTTASGSGADIDGSDTVGLTATYFVTDHIAVEGVFGVPPKFTLSGTGTLAGLGELGKAYEWSPTLLLKYYFNEAQSHFRPYLGAGAAYVWYSGVSLSSAMSSGAFLYSSTYGTALEGQTTAKLSSSFAPVINAGFTYNFDKHWSAGVSLSYMWLSARATLTTHSAAAGTVTSTSKIRVDPIVSFVSVGYRF</sequence>
<keyword evidence="6" id="KW-1185">Reference proteome</keyword>
<dbReference type="AlphaFoldDB" id="A0A5C6V5W8"/>
<keyword evidence="2" id="KW-0732">Signal</keyword>
<name>A0A5C6V5W8_9BURK</name>
<evidence type="ECO:0000256" key="1">
    <source>
        <dbReference type="ARBA" id="ARBA00004442"/>
    </source>
</evidence>
<reference evidence="4" key="2">
    <citation type="submission" date="2019-08" db="EMBL/GenBank/DDBJ databases">
        <authorList>
            <person name="Im W.-T."/>
        </authorList>
    </citation>
    <scope>NUCLEOTIDE SEQUENCE</scope>
    <source>
        <strain evidence="4">NF 2-5-3</strain>
    </source>
</reference>
<organism evidence="4 5">
    <name type="scientific">Paraburkholderia azotifigens</name>
    <dbReference type="NCBI Taxonomy" id="2057004"/>
    <lineage>
        <taxon>Bacteria</taxon>
        <taxon>Pseudomonadati</taxon>
        <taxon>Pseudomonadota</taxon>
        <taxon>Betaproteobacteria</taxon>
        <taxon>Burkholderiales</taxon>
        <taxon>Burkholderiaceae</taxon>
        <taxon>Paraburkholderia</taxon>
    </lineage>
</organism>
<evidence type="ECO:0000313" key="3">
    <source>
        <dbReference type="EMBL" id="MEM5338357.1"/>
    </source>
</evidence>
<comment type="subcellular location">
    <subcellularLocation>
        <location evidence="1">Cell outer membrane</location>
    </subcellularLocation>
</comment>
<dbReference type="Pfam" id="PF03922">
    <property type="entry name" value="OmpW"/>
    <property type="match status" value="1"/>
</dbReference>
<evidence type="ECO:0000313" key="6">
    <source>
        <dbReference type="Proteomes" id="UP001481677"/>
    </source>
</evidence>
<dbReference type="SUPFAM" id="SSF56925">
    <property type="entry name" value="OMPA-like"/>
    <property type="match status" value="1"/>
</dbReference>
<dbReference type="GO" id="GO:0009279">
    <property type="term" value="C:cell outer membrane"/>
    <property type="evidence" value="ECO:0007669"/>
    <property type="project" value="UniProtKB-SubCell"/>
</dbReference>
<evidence type="ECO:0000256" key="2">
    <source>
        <dbReference type="SAM" id="SignalP"/>
    </source>
</evidence>
<comment type="caution">
    <text evidence="4">The sequence shown here is derived from an EMBL/GenBank/DDBJ whole genome shotgun (WGS) entry which is preliminary data.</text>
</comment>
<dbReference type="InterPro" id="IPR011250">
    <property type="entry name" value="OMP/PagP_B-barrel"/>
</dbReference>
<reference evidence="3 6" key="3">
    <citation type="submission" date="2024-01" db="EMBL/GenBank/DDBJ databases">
        <title>The diversity of rhizobia nodulating Mimosa spp. in eleven states of Brazil covering several biomes is determined by host plant, location, and edaphic factors.</title>
        <authorList>
            <person name="Rouws L."/>
            <person name="Barauna A."/>
            <person name="Beukes C."/>
            <person name="De Faria S.M."/>
            <person name="Gross E."/>
            <person name="Dos Reis Junior F.B."/>
            <person name="Simon M."/>
            <person name="Maluk M."/>
            <person name="Odee D.W."/>
            <person name="Kenicer G."/>
            <person name="Young J.P.W."/>
            <person name="Reis V.M."/>
            <person name="Zilli J."/>
            <person name="James E.K."/>
        </authorList>
    </citation>
    <scope>NUCLEOTIDE SEQUENCE [LARGE SCALE GENOMIC DNA]</scope>
    <source>
        <strain evidence="3 6">JPY530</strain>
    </source>
</reference>
<evidence type="ECO:0000313" key="4">
    <source>
        <dbReference type="EMBL" id="TXC79248.1"/>
    </source>
</evidence>
<dbReference type="RefSeq" id="WP_147237031.1">
    <property type="nucleotide sequence ID" value="NZ_JAZHFZ010000001.1"/>
</dbReference>
<feature type="chain" id="PRO_5023076202" evidence="2">
    <location>
        <begin position="22"/>
        <end position="243"/>
    </location>
</feature>
<dbReference type="EMBL" id="VOQS01000005">
    <property type="protein sequence ID" value="TXC79248.1"/>
    <property type="molecule type" value="Genomic_DNA"/>
</dbReference>
<dbReference type="InterPro" id="IPR005618">
    <property type="entry name" value="OMPW"/>
</dbReference>